<dbReference type="SUPFAM" id="SSF55031">
    <property type="entry name" value="Bacterial exopeptidase dimerisation domain"/>
    <property type="match status" value="1"/>
</dbReference>
<dbReference type="RefSeq" id="WP_070740782.1">
    <property type="nucleotide sequence ID" value="NZ_MDZA01000042.1"/>
</dbReference>
<feature type="binding site" evidence="3">
    <location>
        <position position="161"/>
    </location>
    <ligand>
        <name>Zn(2+)</name>
        <dbReference type="ChEBI" id="CHEBI:29105"/>
        <label>2</label>
    </ligand>
</feature>
<dbReference type="InterPro" id="IPR010158">
    <property type="entry name" value="Amidase_Cbmase"/>
</dbReference>
<keyword evidence="6" id="KW-1185">Reference proteome</keyword>
<feature type="binding site" evidence="3">
    <location>
        <position position="220"/>
    </location>
    <ligand>
        <name>Zn(2+)</name>
        <dbReference type="ChEBI" id="CHEBI:29105"/>
        <label>1</label>
    </ligand>
</feature>
<name>A0A1G1TLC9_9BACT</name>
<keyword evidence="3" id="KW-0862">Zinc</keyword>
<dbReference type="NCBIfam" id="NF006771">
    <property type="entry name" value="PRK09290.1-5"/>
    <property type="match status" value="1"/>
</dbReference>
<dbReference type="NCBIfam" id="TIGR01879">
    <property type="entry name" value="hydantase"/>
    <property type="match status" value="1"/>
</dbReference>
<evidence type="ECO:0000259" key="4">
    <source>
        <dbReference type="Pfam" id="PF07687"/>
    </source>
</evidence>
<evidence type="ECO:0000313" key="5">
    <source>
        <dbReference type="EMBL" id="OGX91686.1"/>
    </source>
</evidence>
<dbReference type="EMBL" id="MDZA01000042">
    <property type="protein sequence ID" value="OGX91686.1"/>
    <property type="molecule type" value="Genomic_DNA"/>
</dbReference>
<feature type="domain" description="Peptidase M20 dimerisation" evidence="4">
    <location>
        <begin position="241"/>
        <end position="339"/>
    </location>
</feature>
<dbReference type="Pfam" id="PF07687">
    <property type="entry name" value="M20_dimer"/>
    <property type="match status" value="1"/>
</dbReference>
<reference evidence="5 6" key="1">
    <citation type="submission" date="2016-08" db="EMBL/GenBank/DDBJ databases">
        <title>Hymenobacter coccineus sp. nov., Hymenobacter lapidarius sp. nov. and Hymenobacter glacialis sp. nov., isolated from Antarctic soil.</title>
        <authorList>
            <person name="Sedlacek I."/>
            <person name="Kralova S."/>
            <person name="Kyrova K."/>
            <person name="Maslanova I."/>
            <person name="Stankova E."/>
            <person name="Vrbovska V."/>
            <person name="Nemec M."/>
            <person name="Bartak M."/>
            <person name="Svec P."/>
            <person name="Busse H.-J."/>
            <person name="Pantucek R."/>
        </authorList>
    </citation>
    <scope>NUCLEOTIDE SEQUENCE [LARGE SCALE GENOMIC DNA]</scope>
    <source>
        <strain evidence="5 6">CCM 8649</strain>
    </source>
</reference>
<dbReference type="SUPFAM" id="SSF53187">
    <property type="entry name" value="Zn-dependent exopeptidases"/>
    <property type="match status" value="1"/>
</dbReference>
<dbReference type="InterPro" id="IPR002933">
    <property type="entry name" value="Peptidase_M20"/>
</dbReference>
<feature type="binding site" evidence="3">
    <location>
        <position position="126"/>
    </location>
    <ligand>
        <name>Zn(2+)</name>
        <dbReference type="ChEBI" id="CHEBI:29105"/>
        <label>2</label>
    </ligand>
</feature>
<dbReference type="CDD" id="cd03884">
    <property type="entry name" value="M20_bAS"/>
    <property type="match status" value="1"/>
</dbReference>
<dbReference type="PANTHER" id="PTHR32494">
    <property type="entry name" value="ALLANTOATE DEIMINASE-RELATED"/>
    <property type="match status" value="1"/>
</dbReference>
<feature type="binding site" evidence="3">
    <location>
        <position position="115"/>
    </location>
    <ligand>
        <name>Zn(2+)</name>
        <dbReference type="ChEBI" id="CHEBI:29105"/>
        <label>1</label>
    </ligand>
</feature>
<dbReference type="Gene3D" id="3.40.630.10">
    <property type="entry name" value="Zn peptidases"/>
    <property type="match status" value="1"/>
</dbReference>
<dbReference type="GO" id="GO:0016813">
    <property type="term" value="F:hydrolase activity, acting on carbon-nitrogen (but not peptide) bonds, in linear amidines"/>
    <property type="evidence" value="ECO:0007669"/>
    <property type="project" value="InterPro"/>
</dbReference>
<keyword evidence="2 5" id="KW-0378">Hydrolase</keyword>
<gene>
    <name evidence="5" type="ORF">BEN49_18995</name>
</gene>
<feature type="binding site" evidence="3">
    <location>
        <position position="126"/>
    </location>
    <ligand>
        <name>Zn(2+)</name>
        <dbReference type="ChEBI" id="CHEBI:29105"/>
        <label>1</label>
    </ligand>
</feature>
<dbReference type="PIRSF" id="PIRSF001235">
    <property type="entry name" value="Amidase_carbamoylase"/>
    <property type="match status" value="1"/>
</dbReference>
<evidence type="ECO:0000256" key="1">
    <source>
        <dbReference type="ARBA" id="ARBA00006153"/>
    </source>
</evidence>
<proteinExistence type="inferred from homology"/>
<dbReference type="Pfam" id="PF01546">
    <property type="entry name" value="Peptidase_M20"/>
    <property type="match status" value="1"/>
</dbReference>
<dbReference type="InterPro" id="IPR036264">
    <property type="entry name" value="Bact_exopeptidase_dim_dom"/>
</dbReference>
<sequence>MKRRAFIKNASFTVLGVKAGGLMAPYWKPVVAGNKLRVNEQRLVNRIAELAKFGRDAQGHGYRVAYTPGDLDGRAWLIEQLKRAGLEPAIDAAGNIIGKRKGKNQALKPIAFGSHIDMVPDGGNYDGPVGSLSALEVIEVLNENKLLTEHPLEVIIFSNEEGGTIGSMAMAGALTKEGLQQKSQTGLTMAEGIKALGGNPDNIQSCIRKKGDLHAWLELHIEQGGILEREHVQIGVVEGIVGIVHWEVTVAGFANHAGTTPMPMRQDALLAAAKVIVAVNEVINSVPGNQVGTIGRIAATPNAYNVIPGKVVLGLEIRDLSADKIELLFREIEKRAAAIATDSNTTIRFERQANASKPALTDKTLQQSIQAAAKALGLSTKVMQSGAGHDSQEIATLAPVAMIFVPSVGGISHSYKEFTKPVDLSNGANVLLQTILAIDQQKGH</sequence>
<comment type="caution">
    <text evidence="5">The sequence shown here is derived from an EMBL/GenBank/DDBJ whole genome shotgun (WGS) entry which is preliminary data.</text>
</comment>
<dbReference type="InterPro" id="IPR011650">
    <property type="entry name" value="Peptidase_M20_dimer"/>
</dbReference>
<feature type="binding site" evidence="3">
    <location>
        <position position="413"/>
    </location>
    <ligand>
        <name>Zn(2+)</name>
        <dbReference type="ChEBI" id="CHEBI:29105"/>
        <label>2</label>
    </ligand>
</feature>
<organism evidence="5 6">
    <name type="scientific">Hymenobacter coccineus</name>
    <dbReference type="NCBI Taxonomy" id="1908235"/>
    <lineage>
        <taxon>Bacteria</taxon>
        <taxon>Pseudomonadati</taxon>
        <taxon>Bacteroidota</taxon>
        <taxon>Cytophagia</taxon>
        <taxon>Cytophagales</taxon>
        <taxon>Hymenobacteraceae</taxon>
        <taxon>Hymenobacter</taxon>
    </lineage>
</organism>
<dbReference type="Gene3D" id="3.30.70.360">
    <property type="match status" value="1"/>
</dbReference>
<keyword evidence="3" id="KW-0479">Metal-binding</keyword>
<dbReference type="GO" id="GO:0046872">
    <property type="term" value="F:metal ion binding"/>
    <property type="evidence" value="ECO:0007669"/>
    <property type="project" value="UniProtKB-KW"/>
</dbReference>
<evidence type="ECO:0000313" key="6">
    <source>
        <dbReference type="Proteomes" id="UP000177506"/>
    </source>
</evidence>
<protein>
    <submittedName>
        <fullName evidence="5">Zn-dependent hydrolase</fullName>
    </submittedName>
</protein>
<comment type="similarity">
    <text evidence="1">Belongs to the peptidase M20 family.</text>
</comment>
<evidence type="ECO:0000256" key="3">
    <source>
        <dbReference type="PIRSR" id="PIRSR001235-1"/>
    </source>
</evidence>
<dbReference type="AlphaFoldDB" id="A0A1G1TLC9"/>
<evidence type="ECO:0000256" key="2">
    <source>
        <dbReference type="ARBA" id="ARBA00022801"/>
    </source>
</evidence>
<dbReference type="Proteomes" id="UP000177506">
    <property type="component" value="Unassembled WGS sequence"/>
</dbReference>
<accession>A0A1G1TLC9</accession>
<dbReference type="PANTHER" id="PTHR32494:SF5">
    <property type="entry name" value="ALLANTOATE AMIDOHYDROLASE"/>
    <property type="match status" value="1"/>
</dbReference>
<comment type="cofactor">
    <cofactor evidence="3">
        <name>Zn(2+)</name>
        <dbReference type="ChEBI" id="CHEBI:29105"/>
    </cofactor>
    <text evidence="3">Binds 2 Zn(2+) ions per subunit.</text>
</comment>